<organism evidence="1">
    <name type="scientific">marine sediment metagenome</name>
    <dbReference type="NCBI Taxonomy" id="412755"/>
    <lineage>
        <taxon>unclassified sequences</taxon>
        <taxon>metagenomes</taxon>
        <taxon>ecological metagenomes</taxon>
    </lineage>
</organism>
<reference evidence="1" key="1">
    <citation type="journal article" date="2015" name="Nature">
        <title>Complex archaea that bridge the gap between prokaryotes and eukaryotes.</title>
        <authorList>
            <person name="Spang A."/>
            <person name="Saw J.H."/>
            <person name="Jorgensen S.L."/>
            <person name="Zaremba-Niedzwiedzka K."/>
            <person name="Martijn J."/>
            <person name="Lind A.E."/>
            <person name="van Eijk R."/>
            <person name="Schleper C."/>
            <person name="Guy L."/>
            <person name="Ettema T.J."/>
        </authorList>
    </citation>
    <scope>NUCLEOTIDE SEQUENCE</scope>
</reference>
<dbReference type="AlphaFoldDB" id="A0A0F9L121"/>
<gene>
    <name evidence="1" type="ORF">LCGC14_1337190</name>
</gene>
<comment type="caution">
    <text evidence="1">The sequence shown here is derived from an EMBL/GenBank/DDBJ whole genome shotgun (WGS) entry which is preliminary data.</text>
</comment>
<dbReference type="EMBL" id="LAZR01008140">
    <property type="protein sequence ID" value="KKM80696.1"/>
    <property type="molecule type" value="Genomic_DNA"/>
</dbReference>
<proteinExistence type="predicted"/>
<accession>A0A0F9L121</accession>
<protein>
    <submittedName>
        <fullName evidence="1">Uncharacterized protein</fullName>
    </submittedName>
</protein>
<name>A0A0F9L121_9ZZZZ</name>
<evidence type="ECO:0000313" key="1">
    <source>
        <dbReference type="EMBL" id="KKM80696.1"/>
    </source>
</evidence>
<sequence>MIKPNEVCAAVILAILGQLPAKELSLKTLGQDPRLEPFSYAVLQANLVDEGAQLAERRQVSCPGHGRG</sequence>